<reference evidence="10" key="1">
    <citation type="submission" date="2022-03" db="EMBL/GenBank/DDBJ databases">
        <authorList>
            <person name="Martin H S."/>
        </authorList>
    </citation>
    <scope>NUCLEOTIDE SEQUENCE</scope>
</reference>
<keyword evidence="4" id="KW-0418">Kinase</keyword>
<feature type="binding site" evidence="7">
    <location>
        <position position="670"/>
    </location>
    <ligand>
        <name>ATP</name>
        <dbReference type="ChEBI" id="CHEBI:30616"/>
    </ligand>
</feature>
<evidence type="ECO:0000256" key="4">
    <source>
        <dbReference type="ARBA" id="ARBA00022777"/>
    </source>
</evidence>
<evidence type="ECO:0000256" key="1">
    <source>
        <dbReference type="ARBA" id="ARBA00022527"/>
    </source>
</evidence>
<dbReference type="PROSITE" id="PS00107">
    <property type="entry name" value="PROTEIN_KINASE_ATP"/>
    <property type="match status" value="1"/>
</dbReference>
<dbReference type="PROSITE" id="PS50835">
    <property type="entry name" value="IG_LIKE"/>
    <property type="match status" value="2"/>
</dbReference>
<keyword evidence="11" id="KW-1185">Reference proteome</keyword>
<dbReference type="Pfam" id="PF07679">
    <property type="entry name" value="I-set"/>
    <property type="match status" value="1"/>
</dbReference>
<keyword evidence="3 7" id="KW-0547">Nucleotide-binding</keyword>
<sequence length="939" mass="107527">MEMETSQGAKSAQLPEVRLAPMKLQDTLRDVVIDEFSVAVLQCQIISNQPTDIFWYKDGELLTTSQRIKLLKSNYWHQLEISPVSMSDSGIYTIICTDGRTRLHSKCALYVKNIRNIHLNDSVFYFAQCPEEIVVLRHIRDISIFKGERIRLELLLKKGIVDEYEWYKSNCGVYNDKRTLIMSGDDYSTLSIPCAVETDSGLYHVAAKNEQSIVSSFAKVIVTDAIDNRDHIPVIVEPFPDEIESNESEELRIMCRIRVDSETMLSCEKNRFEIDNDGKIRQEDYGNGYVGMTFLNPDFQDTADYTIAVRHALTGRSDSTSCRVNFIESEPLTSNKPKLVPTLLKPLDTVVACFGSQVALKCSFDLKDTEFFYVVWHIGRYRVERTNHRFNVVCSNGEFYLIIKRLVPEMAGVICCELRRYQPSRKSIFVTRTITNLFIVPPTYFMKLIRLQARLGRKVCFRTCSEIAKKSYLMYNYNIPAGPCNSRQVEPLLEALEVDFCRLEEDGHCFLEVTKRSSNINCDSLSVHKKHGESTSALEQMHQGVDQLIVIQWAMLQPHYWFAIDCLQSNGSFDEAGLTSVPRIEVENPPLERVLKLRIRAVTPVDAFSQSTVRITPPRNDAPRSYKICELKDIKDFRKSFRQTGDKIGSGAFGSVFVLEQNNGHYFAAKLLRTRVDKRRETAMREFEMLRQLKHPSLWGGELFERVIDEEHIKEVDVIPYVRQICEALQYIHSKRMVHLDIKPENIICMNPNSRQIKLIDFGLARILEENHVTKAIYGTRDYIAPEVLNYDVLTLTCDMWSLGVVTYVLLSGVTPFTGNTWPELSANITRATYNYDETAFKDVSDVAKNFVDSLLVLEPYGRMSATEALRHKWIVEGPPKGADAAHMTRARQNLKTYLADYRGRWHRAGKVMIAANRLRNQVDEKDGASSAESTDQVT</sequence>
<dbReference type="Gene3D" id="2.60.40.10">
    <property type="entry name" value="Immunoglobulins"/>
    <property type="match status" value="2"/>
</dbReference>
<evidence type="ECO:0000256" key="6">
    <source>
        <dbReference type="ARBA" id="ARBA00023319"/>
    </source>
</evidence>
<gene>
    <name evidence="10" type="ORF">IPOD504_LOCUS660</name>
</gene>
<keyword evidence="2" id="KW-0808">Transferase</keyword>
<feature type="domain" description="Ig-like" evidence="9">
    <location>
        <begin position="15"/>
        <end position="93"/>
    </location>
</feature>
<dbReference type="InterPro" id="IPR003599">
    <property type="entry name" value="Ig_sub"/>
</dbReference>
<dbReference type="Proteomes" id="UP000837857">
    <property type="component" value="Chromosome 1"/>
</dbReference>
<evidence type="ECO:0000259" key="8">
    <source>
        <dbReference type="PROSITE" id="PS50011"/>
    </source>
</evidence>
<dbReference type="InterPro" id="IPR000719">
    <property type="entry name" value="Prot_kinase_dom"/>
</dbReference>
<dbReference type="EMBL" id="OW152813">
    <property type="protein sequence ID" value="CAH2035689.1"/>
    <property type="molecule type" value="Genomic_DNA"/>
</dbReference>
<dbReference type="InterPro" id="IPR036179">
    <property type="entry name" value="Ig-like_dom_sf"/>
</dbReference>
<evidence type="ECO:0000313" key="11">
    <source>
        <dbReference type="Proteomes" id="UP000837857"/>
    </source>
</evidence>
<keyword evidence="5 7" id="KW-0067">ATP-binding</keyword>
<evidence type="ECO:0000256" key="3">
    <source>
        <dbReference type="ARBA" id="ARBA00022741"/>
    </source>
</evidence>
<evidence type="ECO:0000256" key="7">
    <source>
        <dbReference type="PROSITE-ProRule" id="PRU10141"/>
    </source>
</evidence>
<dbReference type="PANTHER" id="PTHR24342:SF20">
    <property type="entry name" value="MYOSIN LIGHT CHAIN KINASE, SMOOTH MUSCLE"/>
    <property type="match status" value="1"/>
</dbReference>
<proteinExistence type="predicted"/>
<dbReference type="CDD" id="cd00096">
    <property type="entry name" value="Ig"/>
    <property type="match status" value="1"/>
</dbReference>
<evidence type="ECO:0000256" key="5">
    <source>
        <dbReference type="ARBA" id="ARBA00022840"/>
    </source>
</evidence>
<keyword evidence="1" id="KW-0723">Serine/threonine-protein kinase</keyword>
<name>A0ABN8HU46_9NEOP</name>
<dbReference type="SMART" id="SM00409">
    <property type="entry name" value="IG"/>
    <property type="match status" value="4"/>
</dbReference>
<feature type="non-terminal residue" evidence="10">
    <location>
        <position position="1"/>
    </location>
</feature>
<feature type="domain" description="Ig-like" evidence="9">
    <location>
        <begin position="337"/>
        <end position="435"/>
    </location>
</feature>
<dbReference type="SUPFAM" id="SSF56112">
    <property type="entry name" value="Protein kinase-like (PK-like)"/>
    <property type="match status" value="1"/>
</dbReference>
<evidence type="ECO:0000256" key="2">
    <source>
        <dbReference type="ARBA" id="ARBA00022679"/>
    </source>
</evidence>
<dbReference type="Gene3D" id="3.30.200.20">
    <property type="entry name" value="Phosphorylase Kinase, domain 1"/>
    <property type="match status" value="1"/>
</dbReference>
<dbReference type="InterPro" id="IPR013783">
    <property type="entry name" value="Ig-like_fold"/>
</dbReference>
<feature type="domain" description="Protein kinase" evidence="8">
    <location>
        <begin position="642"/>
        <end position="875"/>
    </location>
</feature>
<keyword evidence="6" id="KW-0393">Immunoglobulin domain</keyword>
<dbReference type="Pfam" id="PF00069">
    <property type="entry name" value="Pkinase"/>
    <property type="match status" value="1"/>
</dbReference>
<dbReference type="PANTHER" id="PTHR24342">
    <property type="entry name" value="SERINE/THREONINE-PROTEIN KINASE 17"/>
    <property type="match status" value="1"/>
</dbReference>
<dbReference type="PROSITE" id="PS00108">
    <property type="entry name" value="PROTEIN_KINASE_ST"/>
    <property type="match status" value="1"/>
</dbReference>
<protein>
    <submittedName>
        <fullName evidence="10">Uncharacterized protein</fullName>
    </submittedName>
</protein>
<dbReference type="PROSITE" id="PS50011">
    <property type="entry name" value="PROTEIN_KINASE_DOM"/>
    <property type="match status" value="1"/>
</dbReference>
<dbReference type="InterPro" id="IPR008271">
    <property type="entry name" value="Ser/Thr_kinase_AS"/>
</dbReference>
<dbReference type="Gene3D" id="1.10.510.10">
    <property type="entry name" value="Transferase(Phosphotransferase) domain 1"/>
    <property type="match status" value="1"/>
</dbReference>
<dbReference type="InterPro" id="IPR017441">
    <property type="entry name" value="Protein_kinase_ATP_BS"/>
</dbReference>
<dbReference type="InterPro" id="IPR007110">
    <property type="entry name" value="Ig-like_dom"/>
</dbReference>
<dbReference type="SMART" id="SM00220">
    <property type="entry name" value="S_TKc"/>
    <property type="match status" value="1"/>
</dbReference>
<evidence type="ECO:0000259" key="9">
    <source>
        <dbReference type="PROSITE" id="PS50835"/>
    </source>
</evidence>
<dbReference type="InterPro" id="IPR013098">
    <property type="entry name" value="Ig_I-set"/>
</dbReference>
<dbReference type="InterPro" id="IPR011009">
    <property type="entry name" value="Kinase-like_dom_sf"/>
</dbReference>
<organism evidence="10 11">
    <name type="scientific">Iphiclides podalirius</name>
    <name type="common">scarce swallowtail</name>
    <dbReference type="NCBI Taxonomy" id="110791"/>
    <lineage>
        <taxon>Eukaryota</taxon>
        <taxon>Metazoa</taxon>
        <taxon>Ecdysozoa</taxon>
        <taxon>Arthropoda</taxon>
        <taxon>Hexapoda</taxon>
        <taxon>Insecta</taxon>
        <taxon>Pterygota</taxon>
        <taxon>Neoptera</taxon>
        <taxon>Endopterygota</taxon>
        <taxon>Lepidoptera</taxon>
        <taxon>Glossata</taxon>
        <taxon>Ditrysia</taxon>
        <taxon>Papilionoidea</taxon>
        <taxon>Papilionidae</taxon>
        <taxon>Papilioninae</taxon>
        <taxon>Iphiclides</taxon>
    </lineage>
</organism>
<accession>A0ABN8HU46</accession>
<evidence type="ECO:0000313" key="10">
    <source>
        <dbReference type="EMBL" id="CAH2035689.1"/>
    </source>
</evidence>
<dbReference type="SUPFAM" id="SSF48726">
    <property type="entry name" value="Immunoglobulin"/>
    <property type="match status" value="3"/>
</dbReference>